<proteinExistence type="predicted"/>
<dbReference type="PROSITE" id="PS50930">
    <property type="entry name" value="HTH_LYTTR"/>
    <property type="match status" value="1"/>
</dbReference>
<accession>A0ABS8N058</accession>
<feature type="domain" description="Response regulatory" evidence="2">
    <location>
        <begin position="3"/>
        <end position="115"/>
    </location>
</feature>
<dbReference type="RefSeq" id="WP_229991233.1">
    <property type="nucleotide sequence ID" value="NZ_JAJJMO010000001.1"/>
</dbReference>
<evidence type="ECO:0000256" key="1">
    <source>
        <dbReference type="PROSITE-ProRule" id="PRU00169"/>
    </source>
</evidence>
<feature type="domain" description="HTH LytTR-type" evidence="3">
    <location>
        <begin position="148"/>
        <end position="255"/>
    </location>
</feature>
<sequence>MIKVLLIEDEIPARKKLKRFLEEVAIKTEIVSEIDTVEMAIEFLQNNNVDLIFSDIELLDGNAFEIYKQVTVSCPIIFTTAYDQFFMNAFESNGIAYLLKPFSKERFLKAWDKFLLFKNLATNENRQLINLTEIIEKNFSSKSYKKRFTIQTNKGTYFLNIENITLFEASEGGVYAFDTIGKKYLLNEPTLKEIGEQLNPLEFFRINRSEIISKQYVEKMERYSKNTLAIKITGNKDYLKTSQSTTSSFREWIEK</sequence>
<dbReference type="PANTHER" id="PTHR37299">
    <property type="entry name" value="TRANSCRIPTIONAL REGULATOR-RELATED"/>
    <property type="match status" value="1"/>
</dbReference>
<reference evidence="4" key="1">
    <citation type="submission" date="2021-11" db="EMBL/GenBank/DDBJ databases">
        <title>Description of novel Flavobacterium species.</title>
        <authorList>
            <person name="Saticioglu I.B."/>
            <person name="Ay H."/>
            <person name="Altun S."/>
            <person name="Duman M."/>
        </authorList>
    </citation>
    <scope>NUCLEOTIDE SEQUENCE</scope>
    <source>
        <strain evidence="4">F-65</strain>
    </source>
</reference>
<dbReference type="SMART" id="SM00448">
    <property type="entry name" value="REC"/>
    <property type="match status" value="1"/>
</dbReference>
<dbReference type="Gene3D" id="2.40.50.1020">
    <property type="entry name" value="LytTr DNA-binding domain"/>
    <property type="match status" value="1"/>
</dbReference>
<keyword evidence="5" id="KW-1185">Reference proteome</keyword>
<evidence type="ECO:0000259" key="3">
    <source>
        <dbReference type="PROSITE" id="PS50930"/>
    </source>
</evidence>
<dbReference type="Proteomes" id="UP001430919">
    <property type="component" value="Unassembled WGS sequence"/>
</dbReference>
<dbReference type="InterPro" id="IPR046947">
    <property type="entry name" value="LytR-like"/>
</dbReference>
<organism evidence="4 5">
    <name type="scientific">Flavobacterium pisciphilum</name>
    <dbReference type="NCBI Taxonomy" id="2893755"/>
    <lineage>
        <taxon>Bacteria</taxon>
        <taxon>Pseudomonadati</taxon>
        <taxon>Bacteroidota</taxon>
        <taxon>Flavobacteriia</taxon>
        <taxon>Flavobacteriales</taxon>
        <taxon>Flavobacteriaceae</taxon>
        <taxon>Flavobacterium</taxon>
    </lineage>
</organism>
<keyword evidence="1" id="KW-0597">Phosphoprotein</keyword>
<dbReference type="Gene3D" id="3.40.50.2300">
    <property type="match status" value="1"/>
</dbReference>
<dbReference type="GO" id="GO:0003677">
    <property type="term" value="F:DNA binding"/>
    <property type="evidence" value="ECO:0007669"/>
    <property type="project" value="UniProtKB-KW"/>
</dbReference>
<feature type="modified residue" description="4-aspartylphosphate" evidence="1">
    <location>
        <position position="55"/>
    </location>
</feature>
<gene>
    <name evidence="4" type="ORF">LNQ49_22800</name>
</gene>
<dbReference type="PROSITE" id="PS50110">
    <property type="entry name" value="RESPONSE_REGULATORY"/>
    <property type="match status" value="1"/>
</dbReference>
<dbReference type="InterPro" id="IPR007492">
    <property type="entry name" value="LytTR_DNA-bd_dom"/>
</dbReference>
<dbReference type="EMBL" id="JAJJMO010000001">
    <property type="protein sequence ID" value="MCC9074422.1"/>
    <property type="molecule type" value="Genomic_DNA"/>
</dbReference>
<dbReference type="PANTHER" id="PTHR37299:SF1">
    <property type="entry name" value="STAGE 0 SPORULATION PROTEIN A HOMOLOG"/>
    <property type="match status" value="1"/>
</dbReference>
<dbReference type="Pfam" id="PF00072">
    <property type="entry name" value="Response_reg"/>
    <property type="match status" value="1"/>
</dbReference>
<dbReference type="InterPro" id="IPR001789">
    <property type="entry name" value="Sig_transdc_resp-reg_receiver"/>
</dbReference>
<evidence type="ECO:0000259" key="2">
    <source>
        <dbReference type="PROSITE" id="PS50110"/>
    </source>
</evidence>
<dbReference type="Pfam" id="PF04397">
    <property type="entry name" value="LytTR"/>
    <property type="match status" value="1"/>
</dbReference>
<keyword evidence="4" id="KW-0238">DNA-binding</keyword>
<name>A0ABS8N058_9FLAO</name>
<dbReference type="InterPro" id="IPR011006">
    <property type="entry name" value="CheY-like_superfamily"/>
</dbReference>
<evidence type="ECO:0000313" key="4">
    <source>
        <dbReference type="EMBL" id="MCC9074422.1"/>
    </source>
</evidence>
<dbReference type="SUPFAM" id="SSF52172">
    <property type="entry name" value="CheY-like"/>
    <property type="match status" value="1"/>
</dbReference>
<evidence type="ECO:0000313" key="5">
    <source>
        <dbReference type="Proteomes" id="UP001430919"/>
    </source>
</evidence>
<protein>
    <submittedName>
        <fullName evidence="4">LytTR family DNA-binding domain-containing protein</fullName>
    </submittedName>
</protein>
<comment type="caution">
    <text evidence="4">The sequence shown here is derived from an EMBL/GenBank/DDBJ whole genome shotgun (WGS) entry which is preliminary data.</text>
</comment>
<dbReference type="SMART" id="SM00850">
    <property type="entry name" value="LytTR"/>
    <property type="match status" value="1"/>
</dbReference>